<feature type="transmembrane region" description="Helical" evidence="1">
    <location>
        <begin position="137"/>
        <end position="157"/>
    </location>
</feature>
<evidence type="ECO:0000256" key="1">
    <source>
        <dbReference type="SAM" id="Phobius"/>
    </source>
</evidence>
<dbReference type="AlphaFoldDB" id="A0A0D8XZT0"/>
<keyword evidence="1" id="KW-0812">Transmembrane</keyword>
<organism evidence="2 3">
    <name type="scientific">Dictyocaulus viviparus</name>
    <name type="common">Bovine lungworm</name>
    <dbReference type="NCBI Taxonomy" id="29172"/>
    <lineage>
        <taxon>Eukaryota</taxon>
        <taxon>Metazoa</taxon>
        <taxon>Ecdysozoa</taxon>
        <taxon>Nematoda</taxon>
        <taxon>Chromadorea</taxon>
        <taxon>Rhabditida</taxon>
        <taxon>Rhabditina</taxon>
        <taxon>Rhabditomorpha</taxon>
        <taxon>Strongyloidea</taxon>
        <taxon>Metastrongylidae</taxon>
        <taxon>Dictyocaulus</taxon>
    </lineage>
</organism>
<gene>
    <name evidence="2" type="ORF">DICVIV_06082</name>
</gene>
<reference evidence="3" key="2">
    <citation type="journal article" date="2016" name="Sci. Rep.">
        <title>Dictyocaulus viviparus genome, variome and transcriptome elucidate lungworm biology and support future intervention.</title>
        <authorList>
            <person name="McNulty S.N."/>
            <person name="Strube C."/>
            <person name="Rosa B.A."/>
            <person name="Martin J.C."/>
            <person name="Tyagi R."/>
            <person name="Choi Y.J."/>
            <person name="Wang Q."/>
            <person name="Hallsworth Pepin K."/>
            <person name="Zhang X."/>
            <person name="Ozersky P."/>
            <person name="Wilson R.K."/>
            <person name="Sternberg P.W."/>
            <person name="Gasser R.B."/>
            <person name="Mitreva M."/>
        </authorList>
    </citation>
    <scope>NUCLEOTIDE SEQUENCE [LARGE SCALE GENOMIC DNA]</scope>
    <source>
        <strain evidence="3">HannoverDv2000</strain>
    </source>
</reference>
<evidence type="ECO:0000313" key="2">
    <source>
        <dbReference type="EMBL" id="KJH47836.1"/>
    </source>
</evidence>
<feature type="transmembrane region" description="Helical" evidence="1">
    <location>
        <begin position="43"/>
        <end position="62"/>
    </location>
</feature>
<dbReference type="EMBL" id="KN716291">
    <property type="protein sequence ID" value="KJH47836.1"/>
    <property type="molecule type" value="Genomic_DNA"/>
</dbReference>
<name>A0A0D8XZT0_DICVI</name>
<dbReference type="STRING" id="29172.A0A0D8XZT0"/>
<dbReference type="Gene3D" id="1.20.120.1770">
    <property type="match status" value="1"/>
</dbReference>
<keyword evidence="1" id="KW-0472">Membrane</keyword>
<evidence type="ECO:0008006" key="4">
    <source>
        <dbReference type="Google" id="ProtNLM"/>
    </source>
</evidence>
<proteinExistence type="predicted"/>
<dbReference type="Proteomes" id="UP000053766">
    <property type="component" value="Unassembled WGS sequence"/>
</dbReference>
<reference evidence="2 3" key="1">
    <citation type="submission" date="2013-11" db="EMBL/GenBank/DDBJ databases">
        <title>Draft genome of the bovine lungworm Dictyocaulus viviparus.</title>
        <authorList>
            <person name="Mitreva M."/>
        </authorList>
    </citation>
    <scope>NUCLEOTIDE SEQUENCE [LARGE SCALE GENOMIC DNA]</scope>
    <source>
        <strain evidence="2 3">HannoverDv2000</strain>
    </source>
</reference>
<dbReference type="OrthoDB" id="5874166at2759"/>
<protein>
    <recommendedName>
        <fullName evidence="4">Cytochrome b561 domain-containing protein</fullName>
    </recommendedName>
</protein>
<evidence type="ECO:0000313" key="3">
    <source>
        <dbReference type="Proteomes" id="UP000053766"/>
    </source>
</evidence>
<keyword evidence="1" id="KW-1133">Transmembrane helix</keyword>
<keyword evidence="3" id="KW-1185">Reference proteome</keyword>
<accession>A0A0D8XZT0</accession>
<sequence length="159" mass="17892">MNFFALPFIYISTLLIFIAKQWSWRGPSVYKSTSENFTAGSIHSLLGTIAILIAILQPLLALMRCQPDTGARPIFNWTHRSLGIIGIVLSYLKNKAPSKTIAMEMQNRSSHRYDDTGKVINIPPKIINLKPLYGVTMMYVLFTLFCFCVTALLITMLST</sequence>